<evidence type="ECO:0000256" key="1">
    <source>
        <dbReference type="PROSITE-ProRule" id="PRU00339"/>
    </source>
</evidence>
<proteinExistence type="predicted"/>
<dbReference type="InterPro" id="IPR029058">
    <property type="entry name" value="AB_hydrolase_fold"/>
</dbReference>
<dbReference type="AlphaFoldDB" id="A0A1M6F6L0"/>
<dbReference type="EMBL" id="FQZH01000001">
    <property type="protein sequence ID" value="SHI93292.1"/>
    <property type="molecule type" value="Genomic_DNA"/>
</dbReference>
<protein>
    <recommendedName>
        <fullName evidence="6">Esterase</fullName>
    </recommendedName>
</protein>
<evidence type="ECO:0000313" key="4">
    <source>
        <dbReference type="EMBL" id="SHI93292.1"/>
    </source>
</evidence>
<feature type="signal peptide" evidence="3">
    <location>
        <begin position="1"/>
        <end position="18"/>
    </location>
</feature>
<dbReference type="Gene3D" id="1.25.40.10">
    <property type="entry name" value="Tetratricopeptide repeat domain"/>
    <property type="match status" value="1"/>
</dbReference>
<dbReference type="InterPro" id="IPR011990">
    <property type="entry name" value="TPR-like_helical_dom_sf"/>
</dbReference>
<dbReference type="SUPFAM" id="SSF53474">
    <property type="entry name" value="alpha/beta-Hydrolases"/>
    <property type="match status" value="1"/>
</dbReference>
<feature type="repeat" description="TPR" evidence="1">
    <location>
        <begin position="330"/>
        <end position="363"/>
    </location>
</feature>
<keyword evidence="3" id="KW-0732">Signal</keyword>
<feature type="compositionally biased region" description="Basic and acidic residues" evidence="2">
    <location>
        <begin position="376"/>
        <end position="388"/>
    </location>
</feature>
<accession>A0A1M6F6L0</accession>
<dbReference type="InterPro" id="IPR050583">
    <property type="entry name" value="Mycobacterial_A85_antigen"/>
</dbReference>
<keyword evidence="1" id="KW-0802">TPR repeat</keyword>
<dbReference type="InterPro" id="IPR019734">
    <property type="entry name" value="TPR_rpt"/>
</dbReference>
<dbReference type="PANTHER" id="PTHR48098">
    <property type="entry name" value="ENTEROCHELIN ESTERASE-RELATED"/>
    <property type="match status" value="1"/>
</dbReference>
<evidence type="ECO:0000313" key="5">
    <source>
        <dbReference type="Proteomes" id="UP000184232"/>
    </source>
</evidence>
<dbReference type="Pfam" id="PF00756">
    <property type="entry name" value="Esterase"/>
    <property type="match status" value="1"/>
</dbReference>
<keyword evidence="5" id="KW-1185">Reference proteome</keyword>
<dbReference type="Proteomes" id="UP000184232">
    <property type="component" value="Unassembled WGS sequence"/>
</dbReference>
<dbReference type="RefSeq" id="WP_072782758.1">
    <property type="nucleotide sequence ID" value="NZ_CP045292.1"/>
</dbReference>
<evidence type="ECO:0008006" key="6">
    <source>
        <dbReference type="Google" id="ProtNLM"/>
    </source>
</evidence>
<dbReference type="PROSITE" id="PS50005">
    <property type="entry name" value="TPR"/>
    <property type="match status" value="1"/>
</dbReference>
<gene>
    <name evidence="4" type="ORF">SAMN05444337_1140</name>
</gene>
<name>A0A1M6F6L0_9FLAO</name>
<dbReference type="PANTHER" id="PTHR48098:SF6">
    <property type="entry name" value="FERRI-BACILLIBACTIN ESTERASE BESA"/>
    <property type="match status" value="1"/>
</dbReference>
<feature type="region of interest" description="Disordered" evidence="2">
    <location>
        <begin position="376"/>
        <end position="416"/>
    </location>
</feature>
<sequence length="416" mass="47821">MRAVLLFLLTLSTFFGFSQTIPESIQSKKLGETRNFSVILPPYYEQNVSKKYPVLVVLDGEYLSGLFEGTLKYGNYWDDLPEMIIVSVNQNYGEQRFKDSELDEETGLPKGTGAAFFEFLGMEMLPYVEGKYRVQPFRVIAGHDTTAGFLNCYLYKDNPVFNGYISLAPEMALDMEKRVAERLAVTTKPIMYYQASGEGDLDELREKTQALDQNINAIPNKNFRYQYDDFKGASHYSLVAQAVPHALYFIFDGYQPISMVEYQNKIVKLDKGYTQYIIDKYKNIEEKLGLKILPRLTDFKAIEAAILKNKAYPELQELSKYAEKNYPKTTLSVYHQALYYEKMGEFKKAIKEYNKGFTREPIRELTVEFMLNRAERLKGKEDESKTEEYADPQAQDNPEGENNDNGGSNENKEGGE</sequence>
<dbReference type="OrthoDB" id="1142077at2"/>
<evidence type="ECO:0000256" key="2">
    <source>
        <dbReference type="SAM" id="MobiDB-lite"/>
    </source>
</evidence>
<reference evidence="4 5" key="1">
    <citation type="submission" date="2016-11" db="EMBL/GenBank/DDBJ databases">
        <authorList>
            <person name="Jaros S."/>
            <person name="Januszkiewicz K."/>
            <person name="Wedrychowicz H."/>
        </authorList>
    </citation>
    <scope>NUCLEOTIDE SEQUENCE [LARGE SCALE GENOMIC DNA]</scope>
    <source>
        <strain evidence="4 5">DSM 22807</strain>
    </source>
</reference>
<dbReference type="Gene3D" id="3.40.50.1820">
    <property type="entry name" value="alpha/beta hydrolase"/>
    <property type="match status" value="1"/>
</dbReference>
<feature type="chain" id="PRO_5012748282" description="Esterase" evidence="3">
    <location>
        <begin position="19"/>
        <end position="416"/>
    </location>
</feature>
<dbReference type="InterPro" id="IPR000801">
    <property type="entry name" value="Esterase-like"/>
</dbReference>
<dbReference type="STRING" id="683124.SAMN05444337_1140"/>
<evidence type="ECO:0000256" key="3">
    <source>
        <dbReference type="SAM" id="SignalP"/>
    </source>
</evidence>
<organism evidence="4 5">
    <name type="scientific">Flavobacterium haoranii</name>
    <dbReference type="NCBI Taxonomy" id="683124"/>
    <lineage>
        <taxon>Bacteria</taxon>
        <taxon>Pseudomonadati</taxon>
        <taxon>Bacteroidota</taxon>
        <taxon>Flavobacteriia</taxon>
        <taxon>Flavobacteriales</taxon>
        <taxon>Flavobacteriaceae</taxon>
        <taxon>Flavobacterium</taxon>
    </lineage>
</organism>